<reference evidence="10" key="2">
    <citation type="journal article" date="2017" name="J. Anim. Genet.">
        <title>Multiple reference genome sequences of hot pepper reveal the massive evolution of plant disease resistance genes by retroduplication.</title>
        <authorList>
            <person name="Kim S."/>
            <person name="Park J."/>
            <person name="Yeom S.-I."/>
            <person name="Kim Y.-M."/>
            <person name="Seo E."/>
            <person name="Kim K.-T."/>
            <person name="Kim M.-S."/>
            <person name="Lee J.M."/>
            <person name="Cheong K."/>
            <person name="Shin H.-S."/>
            <person name="Kim S.-B."/>
            <person name="Han K."/>
            <person name="Lee J."/>
            <person name="Park M."/>
            <person name="Lee H.-A."/>
            <person name="Lee H.-Y."/>
            <person name="Lee Y."/>
            <person name="Oh S."/>
            <person name="Lee J.H."/>
            <person name="Choi E."/>
            <person name="Choi E."/>
            <person name="Lee S.E."/>
            <person name="Jeon J."/>
            <person name="Kim H."/>
            <person name="Choi G."/>
            <person name="Song H."/>
            <person name="Lee J."/>
            <person name="Lee S.-C."/>
            <person name="Kwon J.-K."/>
            <person name="Lee H.-Y."/>
            <person name="Koo N."/>
            <person name="Hong Y."/>
            <person name="Kim R.W."/>
            <person name="Kang W.-H."/>
            <person name="Huh J.H."/>
            <person name="Kang B.-C."/>
            <person name="Yang T.-J."/>
            <person name="Lee Y.-H."/>
            <person name="Bennetzen J.L."/>
            <person name="Choi D."/>
        </authorList>
    </citation>
    <scope>NUCLEOTIDE SEQUENCE [LARGE SCALE GENOMIC DNA]</scope>
    <source>
        <strain evidence="10">cv. PBC81</strain>
    </source>
</reference>
<dbReference type="InterPro" id="IPR036396">
    <property type="entry name" value="Cyt_P450_sf"/>
</dbReference>
<dbReference type="Proteomes" id="UP000224567">
    <property type="component" value="Unassembled WGS sequence"/>
</dbReference>
<proteinExistence type="inferred from homology"/>
<dbReference type="Pfam" id="PF00067">
    <property type="entry name" value="p450"/>
    <property type="match status" value="1"/>
</dbReference>
<comment type="cofactor">
    <cofactor evidence="7">
        <name>heme</name>
        <dbReference type="ChEBI" id="CHEBI:30413"/>
    </cofactor>
</comment>
<dbReference type="AlphaFoldDB" id="A0A2G2WK54"/>
<dbReference type="GO" id="GO:0005506">
    <property type="term" value="F:iron ion binding"/>
    <property type="evidence" value="ECO:0007669"/>
    <property type="project" value="InterPro"/>
</dbReference>
<evidence type="ECO:0000256" key="5">
    <source>
        <dbReference type="ARBA" id="ARBA00023004"/>
    </source>
</evidence>
<dbReference type="GO" id="GO:0004497">
    <property type="term" value="F:monooxygenase activity"/>
    <property type="evidence" value="ECO:0007669"/>
    <property type="project" value="UniProtKB-KW"/>
</dbReference>
<organism evidence="9 10">
    <name type="scientific">Capsicum baccatum</name>
    <name type="common">Peruvian pepper</name>
    <dbReference type="NCBI Taxonomy" id="33114"/>
    <lineage>
        <taxon>Eukaryota</taxon>
        <taxon>Viridiplantae</taxon>
        <taxon>Streptophyta</taxon>
        <taxon>Embryophyta</taxon>
        <taxon>Tracheophyta</taxon>
        <taxon>Spermatophyta</taxon>
        <taxon>Magnoliopsida</taxon>
        <taxon>eudicotyledons</taxon>
        <taxon>Gunneridae</taxon>
        <taxon>Pentapetalae</taxon>
        <taxon>asterids</taxon>
        <taxon>lamiids</taxon>
        <taxon>Solanales</taxon>
        <taxon>Solanaceae</taxon>
        <taxon>Solanoideae</taxon>
        <taxon>Capsiceae</taxon>
        <taxon>Capsicum</taxon>
    </lineage>
</organism>
<evidence type="ECO:0000256" key="4">
    <source>
        <dbReference type="ARBA" id="ARBA00023002"/>
    </source>
</evidence>
<dbReference type="GO" id="GO:0020037">
    <property type="term" value="F:heme binding"/>
    <property type="evidence" value="ECO:0007669"/>
    <property type="project" value="InterPro"/>
</dbReference>
<accession>A0A2G2WK54</accession>
<evidence type="ECO:0000313" key="10">
    <source>
        <dbReference type="Proteomes" id="UP000224567"/>
    </source>
</evidence>
<keyword evidence="2 7" id="KW-0349">Heme</keyword>
<evidence type="ECO:0000256" key="1">
    <source>
        <dbReference type="ARBA" id="ARBA00010617"/>
    </source>
</evidence>
<feature type="binding site" description="axial binding residue" evidence="7">
    <location>
        <position position="239"/>
    </location>
    <ligand>
        <name>heme</name>
        <dbReference type="ChEBI" id="CHEBI:30413"/>
    </ligand>
    <ligandPart>
        <name>Fe</name>
        <dbReference type="ChEBI" id="CHEBI:18248"/>
    </ligandPart>
</feature>
<evidence type="ECO:0000256" key="2">
    <source>
        <dbReference type="ARBA" id="ARBA00022617"/>
    </source>
</evidence>
<dbReference type="PRINTS" id="PR00465">
    <property type="entry name" value="EP450IV"/>
</dbReference>
<dbReference type="OrthoDB" id="1299246at2759"/>
<comment type="caution">
    <text evidence="9">The sequence shown here is derived from an EMBL/GenBank/DDBJ whole genome shotgun (WGS) entry which is preliminary data.</text>
</comment>
<dbReference type="Gene3D" id="1.10.630.10">
    <property type="entry name" value="Cytochrome P450"/>
    <property type="match status" value="1"/>
</dbReference>
<keyword evidence="4 8" id="KW-0560">Oxidoreductase</keyword>
<comment type="similarity">
    <text evidence="1 8">Belongs to the cytochrome P450 family.</text>
</comment>
<dbReference type="InterPro" id="IPR017972">
    <property type="entry name" value="Cyt_P450_CS"/>
</dbReference>
<sequence>MMKDALILVGGFDVADFFPSWKLLYKKSVAKSKLVKMQQNVDSVLESIINEHIKNRAMVTKGNGAYGGEDLVDVFLRIKENDQLQFPITNDNIKDVILDMFTGGKTSSTTIIWAMSELMKHPDIMVKAQSGVRQAFKEKTDFDEEDLDNLPYLKLVIKETLRLHAPNIVHRECREETIVDGYTIPAKVTALVNTWAMGRDPEVWDDPESFIPERFENSPIDYLRNNYEYLPFGAGKRICPGMQFGLANVKQPLA</sequence>
<evidence type="ECO:0000256" key="6">
    <source>
        <dbReference type="ARBA" id="ARBA00023033"/>
    </source>
</evidence>
<dbReference type="PROSITE" id="PS00086">
    <property type="entry name" value="CYTOCHROME_P450"/>
    <property type="match status" value="1"/>
</dbReference>
<dbReference type="InterPro" id="IPR001128">
    <property type="entry name" value="Cyt_P450"/>
</dbReference>
<dbReference type="EMBL" id="MLFT02000006">
    <property type="protein sequence ID" value="PHT45611.1"/>
    <property type="molecule type" value="Genomic_DNA"/>
</dbReference>
<protein>
    <submittedName>
        <fullName evidence="9">Uncharacterized protein</fullName>
    </submittedName>
</protein>
<dbReference type="PANTHER" id="PTHR47953">
    <property type="entry name" value="OS08G0105600 PROTEIN"/>
    <property type="match status" value="1"/>
</dbReference>
<keyword evidence="5 7" id="KW-0408">Iron</keyword>
<gene>
    <name evidence="9" type="ORF">CQW23_14769</name>
</gene>
<dbReference type="InterPro" id="IPR052306">
    <property type="entry name" value="CYP450_71D"/>
</dbReference>
<dbReference type="STRING" id="33114.A0A2G2WK54"/>
<dbReference type="PRINTS" id="PR00385">
    <property type="entry name" value="P450"/>
</dbReference>
<dbReference type="GO" id="GO:0016705">
    <property type="term" value="F:oxidoreductase activity, acting on paired donors, with incorporation or reduction of molecular oxygen"/>
    <property type="evidence" value="ECO:0007669"/>
    <property type="project" value="InterPro"/>
</dbReference>
<evidence type="ECO:0000256" key="8">
    <source>
        <dbReference type="RuleBase" id="RU000461"/>
    </source>
</evidence>
<name>A0A2G2WK54_CAPBA</name>
<evidence type="ECO:0000313" key="9">
    <source>
        <dbReference type="EMBL" id="PHT45611.1"/>
    </source>
</evidence>
<keyword evidence="6 8" id="KW-0503">Monooxygenase</keyword>
<evidence type="ECO:0000256" key="3">
    <source>
        <dbReference type="ARBA" id="ARBA00022723"/>
    </source>
</evidence>
<dbReference type="SUPFAM" id="SSF48264">
    <property type="entry name" value="Cytochrome P450"/>
    <property type="match status" value="1"/>
</dbReference>
<keyword evidence="3 7" id="KW-0479">Metal-binding</keyword>
<dbReference type="PANTHER" id="PTHR47953:SF21">
    <property type="entry name" value="CYTOCHROME P450 71D7"/>
    <property type="match status" value="1"/>
</dbReference>
<evidence type="ECO:0000256" key="7">
    <source>
        <dbReference type="PIRSR" id="PIRSR602403-1"/>
    </source>
</evidence>
<dbReference type="InterPro" id="IPR002403">
    <property type="entry name" value="Cyt_P450_E_grp-IV"/>
</dbReference>
<reference evidence="9 10" key="1">
    <citation type="journal article" date="2017" name="Genome Biol.">
        <title>New reference genome sequences of hot pepper reveal the massive evolution of plant disease-resistance genes by retroduplication.</title>
        <authorList>
            <person name="Kim S."/>
            <person name="Park J."/>
            <person name="Yeom S.I."/>
            <person name="Kim Y.M."/>
            <person name="Seo E."/>
            <person name="Kim K.T."/>
            <person name="Kim M.S."/>
            <person name="Lee J.M."/>
            <person name="Cheong K."/>
            <person name="Shin H.S."/>
            <person name="Kim S.B."/>
            <person name="Han K."/>
            <person name="Lee J."/>
            <person name="Park M."/>
            <person name="Lee H.A."/>
            <person name="Lee H.Y."/>
            <person name="Lee Y."/>
            <person name="Oh S."/>
            <person name="Lee J.H."/>
            <person name="Choi E."/>
            <person name="Choi E."/>
            <person name="Lee S.E."/>
            <person name="Jeon J."/>
            <person name="Kim H."/>
            <person name="Choi G."/>
            <person name="Song H."/>
            <person name="Lee J."/>
            <person name="Lee S.C."/>
            <person name="Kwon J.K."/>
            <person name="Lee H.Y."/>
            <person name="Koo N."/>
            <person name="Hong Y."/>
            <person name="Kim R.W."/>
            <person name="Kang W.H."/>
            <person name="Huh J.H."/>
            <person name="Kang B.C."/>
            <person name="Yang T.J."/>
            <person name="Lee Y.H."/>
            <person name="Bennetzen J.L."/>
            <person name="Choi D."/>
        </authorList>
    </citation>
    <scope>NUCLEOTIDE SEQUENCE [LARGE SCALE GENOMIC DNA]</scope>
    <source>
        <strain evidence="10">cv. PBC81</strain>
    </source>
</reference>
<keyword evidence="10" id="KW-1185">Reference proteome</keyword>